<evidence type="ECO:0000256" key="3">
    <source>
        <dbReference type="SAM" id="Phobius"/>
    </source>
</evidence>
<feature type="region of interest" description="Disordered" evidence="2">
    <location>
        <begin position="302"/>
        <end position="353"/>
    </location>
</feature>
<feature type="compositionally biased region" description="Basic residues" evidence="2">
    <location>
        <begin position="337"/>
        <end position="351"/>
    </location>
</feature>
<evidence type="ECO:0000313" key="5">
    <source>
        <dbReference type="Proteomes" id="UP000009168"/>
    </source>
</evidence>
<feature type="compositionally biased region" description="Low complexity" evidence="2">
    <location>
        <begin position="471"/>
        <end position="483"/>
    </location>
</feature>
<dbReference type="Proteomes" id="UP000009168">
    <property type="component" value="Unassembled WGS sequence"/>
</dbReference>
<dbReference type="HOGENOM" id="CLU_265779_0_0_1"/>
<feature type="compositionally biased region" description="Polar residues" evidence="2">
    <location>
        <begin position="302"/>
        <end position="314"/>
    </location>
</feature>
<keyword evidence="1" id="KW-0677">Repeat</keyword>
<feature type="compositionally biased region" description="Polar residues" evidence="2">
    <location>
        <begin position="234"/>
        <end position="249"/>
    </location>
</feature>
<gene>
    <name evidence="4" type="ORF">TTHERM_01197020</name>
</gene>
<feature type="region of interest" description="Disordered" evidence="2">
    <location>
        <begin position="234"/>
        <end position="264"/>
    </location>
</feature>
<feature type="region of interest" description="Disordered" evidence="2">
    <location>
        <begin position="1117"/>
        <end position="1152"/>
    </location>
</feature>
<dbReference type="PANTHER" id="PTHR45972">
    <property type="entry name" value="BTB_2 DOMAIN-CONTAINING PROTEIN"/>
    <property type="match status" value="1"/>
</dbReference>
<proteinExistence type="predicted"/>
<keyword evidence="3" id="KW-1133">Transmembrane helix</keyword>
<feature type="region of interest" description="Disordered" evidence="2">
    <location>
        <begin position="457"/>
        <end position="499"/>
    </location>
</feature>
<dbReference type="InterPro" id="IPR052310">
    <property type="entry name" value="Kelch/BTB_domain_protein"/>
</dbReference>
<protein>
    <submittedName>
        <fullName evidence="4">Transmembrane protein, putative</fullName>
    </submittedName>
</protein>
<keyword evidence="5" id="KW-1185">Reference proteome</keyword>
<name>Q23U26_TETTS</name>
<keyword evidence="3 4" id="KW-0812">Transmembrane</keyword>
<evidence type="ECO:0000313" key="4">
    <source>
        <dbReference type="EMBL" id="EAS00024.2"/>
    </source>
</evidence>
<dbReference type="EMBL" id="GG662631">
    <property type="protein sequence ID" value="EAS00024.2"/>
    <property type="molecule type" value="Genomic_DNA"/>
</dbReference>
<keyword evidence="3" id="KW-0472">Membrane</keyword>
<feature type="compositionally biased region" description="Polar residues" evidence="2">
    <location>
        <begin position="432"/>
        <end position="444"/>
    </location>
</feature>
<dbReference type="AlphaFoldDB" id="Q23U26"/>
<dbReference type="PANTHER" id="PTHR45972:SF4">
    <property type="entry name" value="KELCH REPEAT-CONTAINING PROTEIN"/>
    <property type="match status" value="1"/>
</dbReference>
<evidence type="ECO:0000256" key="1">
    <source>
        <dbReference type="ARBA" id="ARBA00022737"/>
    </source>
</evidence>
<reference evidence="5" key="1">
    <citation type="journal article" date="2006" name="PLoS Biol.">
        <title>Macronuclear genome sequence of the ciliate Tetrahymena thermophila, a model eukaryote.</title>
        <authorList>
            <person name="Eisen J.A."/>
            <person name="Coyne R.S."/>
            <person name="Wu M."/>
            <person name="Wu D."/>
            <person name="Thiagarajan M."/>
            <person name="Wortman J.R."/>
            <person name="Badger J.H."/>
            <person name="Ren Q."/>
            <person name="Amedeo P."/>
            <person name="Jones K.M."/>
            <person name="Tallon L.J."/>
            <person name="Delcher A.L."/>
            <person name="Salzberg S.L."/>
            <person name="Silva J.C."/>
            <person name="Haas B.J."/>
            <person name="Majoros W.H."/>
            <person name="Farzad M."/>
            <person name="Carlton J.M."/>
            <person name="Smith R.K. Jr."/>
            <person name="Garg J."/>
            <person name="Pearlman R.E."/>
            <person name="Karrer K.M."/>
            <person name="Sun L."/>
            <person name="Manning G."/>
            <person name="Elde N.C."/>
            <person name="Turkewitz A.P."/>
            <person name="Asai D.J."/>
            <person name="Wilkes D.E."/>
            <person name="Wang Y."/>
            <person name="Cai H."/>
            <person name="Collins K."/>
            <person name="Stewart B.A."/>
            <person name="Lee S.R."/>
            <person name="Wilamowska K."/>
            <person name="Weinberg Z."/>
            <person name="Ruzzo W.L."/>
            <person name="Wloga D."/>
            <person name="Gaertig J."/>
            <person name="Frankel J."/>
            <person name="Tsao C.-C."/>
            <person name="Gorovsky M.A."/>
            <person name="Keeling P.J."/>
            <person name="Waller R.F."/>
            <person name="Patron N.J."/>
            <person name="Cherry J.M."/>
            <person name="Stover N.A."/>
            <person name="Krieger C.J."/>
            <person name="del Toro C."/>
            <person name="Ryder H.F."/>
            <person name="Williamson S.C."/>
            <person name="Barbeau R.A."/>
            <person name="Hamilton E.P."/>
            <person name="Orias E."/>
        </authorList>
    </citation>
    <scope>NUCLEOTIDE SEQUENCE [LARGE SCALE GENOMIC DNA]</scope>
    <source>
        <strain evidence="5">SB210</strain>
    </source>
</reference>
<dbReference type="RefSeq" id="XP_001020269.2">
    <property type="nucleotide sequence ID" value="XM_001020269.2"/>
</dbReference>
<dbReference type="KEGG" id="tet:TTHERM_01197020"/>
<dbReference type="GeneID" id="7824771"/>
<accession>Q23U26</accession>
<organism evidence="4 5">
    <name type="scientific">Tetrahymena thermophila (strain SB210)</name>
    <dbReference type="NCBI Taxonomy" id="312017"/>
    <lineage>
        <taxon>Eukaryota</taxon>
        <taxon>Sar</taxon>
        <taxon>Alveolata</taxon>
        <taxon>Ciliophora</taxon>
        <taxon>Intramacronucleata</taxon>
        <taxon>Oligohymenophorea</taxon>
        <taxon>Hymenostomatida</taxon>
        <taxon>Tetrahymenina</taxon>
        <taxon>Tetrahymenidae</taxon>
        <taxon>Tetrahymena</taxon>
    </lineage>
</organism>
<feature type="compositionally biased region" description="Polar residues" evidence="2">
    <location>
        <begin position="323"/>
        <end position="336"/>
    </location>
</feature>
<feature type="compositionally biased region" description="Polar residues" evidence="2">
    <location>
        <begin position="512"/>
        <end position="537"/>
    </location>
</feature>
<sequence length="1267" mass="149455">MVPVKIKFSKSVRSNSPLQKTRILNKNGNDSFHNIKYIPIKLKKDEQLLQQLLKGSEENKNNEQKNSLKSDIFQQTNSEVFKQTQRSTSNHKKYELKRVVNKQGEFYNKNSCHNNSLCSSETTNDYEANESPTFIKANNLNQKRLVAAVNTQQNNLLNNPSSAQPLKKLYKIYGQVTQDSEDSVNLQSQQESTKQNLNKEKKEFQSIITMKLKDNIFKTQSDFRKKSEVQKVQNDTQKLSQIQDSQVNSRKLKQAEQGNEFLNQPSEIKKRNFITKVDTTQFSDKKNVENNTILDQQITQKQYLPQQNSPNIINRRQKDPIADQQSYKETMKSSTGRQKRKSQVKQKKPKANKQLLLQNELANNNINLQSQYNPYQNSLQIIERNNIQLNKIMQVQSNNQMSPTSRASQFFNLQTQDYFFQCKKQSQEENRPQSLSQQTPKQQNINLPAIYSSLKNDQQNNQEKQLEQHTNSNNSNKQEQNESNSKEKLPSKQLSQMDSPLNNKQNIQTLQQPTSFKKQSVQIQKQSTSSRQQSLHVQKQNQQDQPKNDLQNLSNKLKSQSKDIRGDNEANSSISSIQNSQNINNQDLKCSQKIFYDLPPQYSNRIKFRRLHRVYFKPRNYFRGNQLAILHFNGVLGIYENSFFKHAKNSSSDIPQAEDQNFQQKFNKVNQNNDQEESLILEDENKSEIEGLTISQFKEITQVQTKQYIAEEKRSNYEYQQGEDDQAYDDENSKFNQEQLHILQNLKQTLKKISQWYYVILILPQKSALWLEIRDYLVQQHYYCDAMYTYDNQTHDYTSYYKRNIDNLDLLNPEFKVQNDIIEFTQKKDLRGIGLGNKTFSQNMYNPQTDKFKQQQQKDNNLSFQGTFYPSNCMKNSKDSDSNNSSFNNISENVSNLDLELLIDYNQILTDLKLNQPKKVLLIDTLPLSMRECYSKIEDRATFFQNEQKQDDLIHYIQFLKLNQKIWKSFSLKFPKIKCQRSALRVVFLPSLYYEQKKFSSNSISFHQVLLEEIASEFQEEANECRYISRNKQRWYYLNLKDVFSELENQKLKECFEKHMKNGQIENLMKQPQTSIYKQEQEASQISELNLKQKIYRYFSQNYKMIELLSKDVEKQISQTSDNSQTQQQQQQPPLNQIQANNNNINNNTSNNFFPNGINRKQSLIFQQYFNNLVESIISRNNKIIKQFSQNKETFNQASQIQKIYTSFYDKTNHCISKKQQQEKIEKELDLYIARKYKSSILFYFSNFQNILTISLFFFVFLISLLK</sequence>
<feature type="region of interest" description="Disordered" evidence="2">
    <location>
        <begin position="512"/>
        <end position="578"/>
    </location>
</feature>
<feature type="transmembrane region" description="Helical" evidence="3">
    <location>
        <begin position="1241"/>
        <end position="1266"/>
    </location>
</feature>
<evidence type="ECO:0000256" key="2">
    <source>
        <dbReference type="SAM" id="MobiDB-lite"/>
    </source>
</evidence>
<feature type="compositionally biased region" description="Low complexity" evidence="2">
    <location>
        <begin position="538"/>
        <end position="553"/>
    </location>
</feature>
<dbReference type="InParanoid" id="Q23U26"/>
<feature type="region of interest" description="Disordered" evidence="2">
    <location>
        <begin position="424"/>
        <end position="444"/>
    </location>
</feature>